<evidence type="ECO:0000313" key="2">
    <source>
        <dbReference type="EMBL" id="ALF46854.1"/>
    </source>
</evidence>
<dbReference type="GO" id="GO:0016740">
    <property type="term" value="F:transferase activity"/>
    <property type="evidence" value="ECO:0007669"/>
    <property type="project" value="UniProtKB-KW"/>
</dbReference>
<organism evidence="2 3">
    <name type="scientific">Campylobacter concisus</name>
    <dbReference type="NCBI Taxonomy" id="199"/>
    <lineage>
        <taxon>Bacteria</taxon>
        <taxon>Pseudomonadati</taxon>
        <taxon>Campylobacterota</taxon>
        <taxon>Epsilonproteobacteria</taxon>
        <taxon>Campylobacterales</taxon>
        <taxon>Campylobacteraceae</taxon>
        <taxon>Campylobacter</taxon>
    </lineage>
</organism>
<evidence type="ECO:0000259" key="1">
    <source>
        <dbReference type="Pfam" id="PF00535"/>
    </source>
</evidence>
<dbReference type="Gene3D" id="3.90.550.10">
    <property type="entry name" value="Spore Coat Polysaccharide Biosynthesis Protein SpsA, Chain A"/>
    <property type="match status" value="1"/>
</dbReference>
<dbReference type="SUPFAM" id="SSF53448">
    <property type="entry name" value="Nucleotide-diphospho-sugar transferases"/>
    <property type="match status" value="1"/>
</dbReference>
<dbReference type="GeneID" id="28661795"/>
<dbReference type="AlphaFoldDB" id="A0A0M4ST05"/>
<dbReference type="Proteomes" id="UP000066049">
    <property type="component" value="Chromosome"/>
</dbReference>
<evidence type="ECO:0000313" key="3">
    <source>
        <dbReference type="Proteomes" id="UP000066049"/>
    </source>
</evidence>
<name>A0A0M4ST05_9BACT</name>
<reference evidence="3" key="1">
    <citation type="submission" date="2015-08" db="EMBL/GenBank/DDBJ databases">
        <title>Comparative genomics of the Campylobacter concisus group.</title>
        <authorList>
            <person name="Miller W.G."/>
            <person name="Yee E."/>
            <person name="Chapman M.H."/>
            <person name="Huynh S."/>
            <person name="Bono J.L."/>
            <person name="On S.L.W."/>
            <person name="St Leger J."/>
            <person name="Foster G."/>
            <person name="Parker C.T."/>
        </authorList>
    </citation>
    <scope>NUCLEOTIDE SEQUENCE [LARGE SCALE GENOMIC DNA]</scope>
    <source>
        <strain evidence="3">ATCC 33237</strain>
    </source>
</reference>
<keyword evidence="2" id="KW-0808">Transferase</keyword>
<sequence>MIQNNNLYVYAPIVLFVYNRPNHTKKVLEALLANELAHQSEIFIYSDAPKSQNDEINVVEVRKYIKKISGFKNITIIEREKNFGLANSIIDGVGKVINEYGKTIVLEDDIITSPNFLQFMNNALDFYSDNKSIMSISGYMYPCEIPYSYKKDILLFNRFSSWGWGMWSNRWNLINFDITENDKIFHDKNLQKQFNVGGEDLYNMLLLQLQGKINSWAIRTALASALHNKVTVYPIKSLVKNIGFDNSGVHCGETHVYDIVLDSMFLPEVSNVSIDDNIVKIIRKKFSPTKLQKIKSFIRKIIK</sequence>
<protein>
    <submittedName>
        <fullName evidence="2">Glycosyltransferase, family 2</fullName>
    </submittedName>
</protein>
<proteinExistence type="predicted"/>
<dbReference type="KEGG" id="ccoc:CCON33237_0129"/>
<accession>A0A0M4ST05</accession>
<dbReference type="Pfam" id="PF00535">
    <property type="entry name" value="Glycos_transf_2"/>
    <property type="match status" value="1"/>
</dbReference>
<dbReference type="RefSeq" id="WP_054195958.1">
    <property type="nucleotide sequence ID" value="NZ_CABMKQ010000024.1"/>
</dbReference>
<feature type="domain" description="Glycosyltransferase 2-like" evidence="1">
    <location>
        <begin position="13"/>
        <end position="126"/>
    </location>
</feature>
<dbReference type="PATRIC" id="fig|199.248.peg.148"/>
<dbReference type="InterPro" id="IPR001173">
    <property type="entry name" value="Glyco_trans_2-like"/>
</dbReference>
<dbReference type="InterPro" id="IPR029044">
    <property type="entry name" value="Nucleotide-diphossugar_trans"/>
</dbReference>
<gene>
    <name evidence="2" type="ORF">CCON33237_0129</name>
</gene>
<dbReference type="EMBL" id="CP012541">
    <property type="protein sequence ID" value="ALF46854.1"/>
    <property type="molecule type" value="Genomic_DNA"/>
</dbReference>